<dbReference type="Pfam" id="PF22151">
    <property type="entry name" value="Fer4_NDSU1"/>
    <property type="match status" value="1"/>
</dbReference>
<comment type="similarity">
    <text evidence="2">Belongs to the complex I 75 kDa subunit family.</text>
</comment>
<feature type="non-terminal residue" evidence="11">
    <location>
        <position position="1"/>
    </location>
</feature>
<dbReference type="GO" id="GO:0042773">
    <property type="term" value="P:ATP synthesis coupled electron transport"/>
    <property type="evidence" value="ECO:0007669"/>
    <property type="project" value="InterPro"/>
</dbReference>
<dbReference type="GO" id="GO:0008137">
    <property type="term" value="F:NADH dehydrogenase (ubiquinone) activity"/>
    <property type="evidence" value="ECO:0007669"/>
    <property type="project" value="InterPro"/>
</dbReference>
<organism evidence="11">
    <name type="scientific">marine metagenome</name>
    <dbReference type="NCBI Taxonomy" id="408172"/>
    <lineage>
        <taxon>unclassified sequences</taxon>
        <taxon>metagenomes</taxon>
        <taxon>ecological metagenomes</taxon>
    </lineage>
</organism>
<dbReference type="CDD" id="cd02773">
    <property type="entry name" value="MopB_Res-Cmplx1_Nad11"/>
    <property type="match status" value="1"/>
</dbReference>
<dbReference type="Pfam" id="PF00384">
    <property type="entry name" value="Molybdopterin"/>
    <property type="match status" value="1"/>
</dbReference>
<name>A0A381UP37_9ZZZZ</name>
<dbReference type="InterPro" id="IPR015405">
    <property type="entry name" value="NDUFS1-like_C"/>
</dbReference>
<keyword evidence="3" id="KW-0004">4Fe-4S</keyword>
<proteinExistence type="inferred from homology"/>
<dbReference type="GO" id="GO:0046872">
    <property type="term" value="F:metal ion binding"/>
    <property type="evidence" value="ECO:0007669"/>
    <property type="project" value="UniProtKB-KW"/>
</dbReference>
<protein>
    <recommendedName>
        <fullName evidence="10">4Fe-4S Mo/W bis-MGD-type domain-containing protein</fullName>
    </recommendedName>
</protein>
<dbReference type="FunFam" id="3.30.70.20:FF:000002">
    <property type="entry name" value="NADH-ubiquinone oxidoreductase 75 kDa subunit"/>
    <property type="match status" value="1"/>
</dbReference>
<dbReference type="InterPro" id="IPR000283">
    <property type="entry name" value="NADH_UbQ_OxRdtase_75kDa_su_CS"/>
</dbReference>
<dbReference type="AlphaFoldDB" id="A0A381UP37"/>
<dbReference type="PANTHER" id="PTHR43105">
    <property type="entry name" value="RESPIRATORY NITRATE REDUCTASE"/>
    <property type="match status" value="1"/>
</dbReference>
<evidence type="ECO:0000256" key="8">
    <source>
        <dbReference type="ARBA" id="ARBA00023027"/>
    </source>
</evidence>
<keyword evidence="7" id="KW-0411">Iron-sulfur</keyword>
<dbReference type="Pfam" id="PF22117">
    <property type="entry name" value="Fer4_Nqo3"/>
    <property type="match status" value="1"/>
</dbReference>
<dbReference type="GO" id="GO:0016651">
    <property type="term" value="F:oxidoreductase activity, acting on NAD(P)H"/>
    <property type="evidence" value="ECO:0007669"/>
    <property type="project" value="InterPro"/>
</dbReference>
<reference evidence="11" key="1">
    <citation type="submission" date="2018-05" db="EMBL/GenBank/DDBJ databases">
        <authorList>
            <person name="Lanie J.A."/>
            <person name="Ng W.-L."/>
            <person name="Kazmierczak K.M."/>
            <person name="Andrzejewski T.M."/>
            <person name="Davidsen T.M."/>
            <person name="Wayne K.J."/>
            <person name="Tettelin H."/>
            <person name="Glass J.I."/>
            <person name="Rusch D."/>
            <person name="Podicherti R."/>
            <person name="Tsui H.-C.T."/>
            <person name="Winkler M.E."/>
        </authorList>
    </citation>
    <scope>NUCLEOTIDE SEQUENCE</scope>
</reference>
<keyword evidence="8" id="KW-0520">NAD</keyword>
<dbReference type="GO" id="GO:0016020">
    <property type="term" value="C:membrane"/>
    <property type="evidence" value="ECO:0007669"/>
    <property type="project" value="InterPro"/>
</dbReference>
<evidence type="ECO:0000259" key="10">
    <source>
        <dbReference type="PROSITE" id="PS51669"/>
    </source>
</evidence>
<keyword evidence="6" id="KW-0408">Iron</keyword>
<dbReference type="PANTHER" id="PTHR43105:SF13">
    <property type="entry name" value="NADH-UBIQUINONE OXIDOREDUCTASE 75 KDA SUBUNIT, MITOCHONDRIAL"/>
    <property type="match status" value="1"/>
</dbReference>
<feature type="domain" description="4Fe-4S Mo/W bis-MGD-type" evidence="10">
    <location>
        <begin position="77"/>
        <end position="133"/>
    </location>
</feature>
<dbReference type="InterPro" id="IPR006963">
    <property type="entry name" value="Mopterin_OxRdtase_4Fe-4S_dom"/>
</dbReference>
<comment type="cofactor">
    <cofactor evidence="1">
        <name>[4Fe-4S] cluster</name>
        <dbReference type="ChEBI" id="CHEBI:49883"/>
    </cofactor>
</comment>
<keyword evidence="5" id="KW-1278">Translocase</keyword>
<dbReference type="FunFam" id="3.30.200.210:FF:000002">
    <property type="entry name" value="NADH-ubiquinone oxidoreductase 75 kDa subunit"/>
    <property type="match status" value="1"/>
</dbReference>
<dbReference type="InterPro" id="IPR050123">
    <property type="entry name" value="Prok_molybdopt-oxidoreductase"/>
</dbReference>
<keyword evidence="4" id="KW-0479">Metal-binding</keyword>
<evidence type="ECO:0000313" key="11">
    <source>
        <dbReference type="EMBL" id="SVA29521.1"/>
    </source>
</evidence>
<evidence type="ECO:0000256" key="5">
    <source>
        <dbReference type="ARBA" id="ARBA00022967"/>
    </source>
</evidence>
<sequence length="541" mass="61140">IKTEMTRCIHCTRCVRFSSEISGNHEIGSIGRGNDMEITTYLNSSVESELSGNVIDLCPVGALTSKPYAFSARPWELKKTETIDVMDALGSNIRIDSKGLKVMRVLPRLNEEINEEWITDKTRFFWDGLSFQRIDKPYKRVGKKLVKTTWEDAIDLAKKNLISNKPEEIAAISGDLVPIESVYSLKKLLKGIKVKNYDCRQDGSKISGPRERWLFNSTISGIDESDGCLLIGTNPRKEAPLLNSRILRQSRNISYQLGLIGAKCDLTYDYELLGQDPKIVQEILEGKNSFCDKLKLTKKPMMIIGQGALTGDKGSEFLDLCIELAYKFNFINNGWNGFNVLHTAASRAGAMSIDFIPEEEGKNTEEIIDGCKAGLIKTIFLLGADELHLSDLDNCYVIYQGHHGDKGANNADLILPSAAFSEQNGLYMNTEGRVQESVRSVFPVGEAKEDWEIIRLISEALNLNSDFQTHEGLRKKIYKEYPNLDPFNDFQRNNRPKRKDKNDIKGHKFSEAITNYWFTNSITRASVNLSERNNYTQKRDN</sequence>
<evidence type="ECO:0000256" key="2">
    <source>
        <dbReference type="ARBA" id="ARBA00005404"/>
    </source>
</evidence>
<dbReference type="GO" id="GO:0051539">
    <property type="term" value="F:4 iron, 4 sulfur cluster binding"/>
    <property type="evidence" value="ECO:0007669"/>
    <property type="project" value="UniProtKB-KW"/>
</dbReference>
<dbReference type="EMBL" id="UINC01006767">
    <property type="protein sequence ID" value="SVA29521.1"/>
    <property type="molecule type" value="Genomic_DNA"/>
</dbReference>
<evidence type="ECO:0000256" key="3">
    <source>
        <dbReference type="ARBA" id="ARBA00022485"/>
    </source>
</evidence>
<dbReference type="SUPFAM" id="SSF54862">
    <property type="entry name" value="4Fe-4S ferredoxins"/>
    <property type="match status" value="1"/>
</dbReference>
<evidence type="ECO:0000256" key="7">
    <source>
        <dbReference type="ARBA" id="ARBA00023014"/>
    </source>
</evidence>
<dbReference type="SUPFAM" id="SSF53706">
    <property type="entry name" value="Formate dehydrogenase/DMSO reductase, domains 1-3"/>
    <property type="match status" value="1"/>
</dbReference>
<accession>A0A381UP37</accession>
<evidence type="ECO:0000256" key="9">
    <source>
        <dbReference type="ARBA" id="ARBA00034078"/>
    </source>
</evidence>
<gene>
    <name evidence="11" type="ORF">METZ01_LOCUS82375</name>
</gene>
<dbReference type="InterPro" id="IPR054351">
    <property type="entry name" value="NADH_UbQ_OxRdtase_ferredoxin"/>
</dbReference>
<dbReference type="Gene3D" id="3.40.50.740">
    <property type="match status" value="1"/>
</dbReference>
<evidence type="ECO:0000256" key="1">
    <source>
        <dbReference type="ARBA" id="ARBA00001966"/>
    </source>
</evidence>
<evidence type="ECO:0000256" key="6">
    <source>
        <dbReference type="ARBA" id="ARBA00023004"/>
    </source>
</evidence>
<dbReference type="Pfam" id="PF09326">
    <property type="entry name" value="NADH_dhqG_C"/>
    <property type="match status" value="1"/>
</dbReference>
<dbReference type="Gene3D" id="3.30.70.20">
    <property type="match status" value="1"/>
</dbReference>
<evidence type="ECO:0000256" key="4">
    <source>
        <dbReference type="ARBA" id="ARBA00022723"/>
    </source>
</evidence>
<dbReference type="InterPro" id="IPR006656">
    <property type="entry name" value="Mopterin_OxRdtase"/>
</dbReference>
<dbReference type="Gene3D" id="3.30.200.210">
    <property type="match status" value="1"/>
</dbReference>
<dbReference type="PROSITE" id="PS51669">
    <property type="entry name" value="4FE4S_MOW_BIS_MGD"/>
    <property type="match status" value="1"/>
</dbReference>
<comment type="cofactor">
    <cofactor evidence="9">
        <name>[2Fe-2S] cluster</name>
        <dbReference type="ChEBI" id="CHEBI:190135"/>
    </cofactor>
</comment>
<dbReference type="PROSITE" id="PS00643">
    <property type="entry name" value="COMPLEX1_75K_3"/>
    <property type="match status" value="1"/>
</dbReference>